<sequence length="458" mass="48259">MNIRLNVRLRNRLLVVPAVLGLSLAAACSNSSSGGGGSTGAATLSGSCAKYQPYAGHAGTKVTMFASILSPESDSLEKSWAEFSSCTGIKISYEGSNDFESQLPVRVGGGNVPDFAIIPQPGLLAQMVKTGKVVKPPAQTVANENQWNPVWKSYGSVNGTFYAAPMSANMKSLVWYSPKAFTQAGYQVPKTWADLMALSDKIAKAGANGGKPWCGGIGSGTATGWPATDWLEEVVLGSQGGDVYDQWVSHKVKFGDPQIAQAMQTVAGWMQNPAWVNGGIGDVKSIATTTFQDAGAPILTGKCSMLQQASFYEAQWPKGTKIAPDGDIFAFQLPAVNPSVATPVEGGGEFLAAFSDRPEVQAVQNYLSTADWASSRVKVASGWVSANQGVDKSLYTDPIDQLSANALTNPAATFRFDASDLMPAAVGSGQEWKSLTAWFAEGKSIQQVSSDIDAAWPQ</sequence>
<dbReference type="Gene3D" id="3.40.190.10">
    <property type="entry name" value="Periplasmic binding protein-like II"/>
    <property type="match status" value="2"/>
</dbReference>
<accession>A0A2V4NA90</accession>
<dbReference type="OrthoDB" id="8663148at2"/>
<name>A0A2V4NA90_9ACTN</name>
<keyword evidence="3" id="KW-0732">Signal</keyword>
<dbReference type="Proteomes" id="UP000248039">
    <property type="component" value="Unassembled WGS sequence"/>
</dbReference>
<evidence type="ECO:0000313" key="5">
    <source>
        <dbReference type="Proteomes" id="UP000248039"/>
    </source>
</evidence>
<feature type="signal peptide" evidence="3">
    <location>
        <begin position="1"/>
        <end position="27"/>
    </location>
</feature>
<proteinExistence type="inferred from homology"/>
<evidence type="ECO:0000313" key="4">
    <source>
        <dbReference type="EMBL" id="PYC76930.1"/>
    </source>
</evidence>
<dbReference type="InterPro" id="IPR050490">
    <property type="entry name" value="Bact_solute-bd_prot1"/>
</dbReference>
<reference evidence="4 5" key="1">
    <citation type="submission" date="2018-03" db="EMBL/GenBank/DDBJ databases">
        <title>Bioinformatic expansion and discovery of thiopeptide antibiotics.</title>
        <authorList>
            <person name="Schwalen C.J."/>
            <person name="Hudson G.A."/>
            <person name="Mitchell D.A."/>
        </authorList>
    </citation>
    <scope>NUCLEOTIDE SEQUENCE [LARGE SCALE GENOMIC DNA]</scope>
    <source>
        <strain evidence="4 5">ATCC 21389</strain>
    </source>
</reference>
<feature type="chain" id="PRO_5016053739" evidence="3">
    <location>
        <begin position="28"/>
        <end position="458"/>
    </location>
</feature>
<comment type="similarity">
    <text evidence="1">Belongs to the bacterial solute-binding protein 1 family.</text>
</comment>
<keyword evidence="2" id="KW-0813">Transport</keyword>
<dbReference type="AlphaFoldDB" id="A0A2V4NA90"/>
<organism evidence="4 5">
    <name type="scientific">Streptomyces tateyamensis</name>
    <dbReference type="NCBI Taxonomy" id="565073"/>
    <lineage>
        <taxon>Bacteria</taxon>
        <taxon>Bacillati</taxon>
        <taxon>Actinomycetota</taxon>
        <taxon>Actinomycetes</taxon>
        <taxon>Kitasatosporales</taxon>
        <taxon>Streptomycetaceae</taxon>
        <taxon>Streptomyces</taxon>
    </lineage>
</organism>
<evidence type="ECO:0000256" key="3">
    <source>
        <dbReference type="SAM" id="SignalP"/>
    </source>
</evidence>
<dbReference type="EMBL" id="PYBW01000078">
    <property type="protein sequence ID" value="PYC76930.1"/>
    <property type="molecule type" value="Genomic_DNA"/>
</dbReference>
<dbReference type="PANTHER" id="PTHR43649:SF29">
    <property type="entry name" value="OSMOPROTECTIVE COMPOUNDS-BINDING PROTEIN GGTB"/>
    <property type="match status" value="1"/>
</dbReference>
<dbReference type="PROSITE" id="PS51257">
    <property type="entry name" value="PROKAR_LIPOPROTEIN"/>
    <property type="match status" value="1"/>
</dbReference>
<comment type="caution">
    <text evidence="4">The sequence shown here is derived from an EMBL/GenBank/DDBJ whole genome shotgun (WGS) entry which is preliminary data.</text>
</comment>
<evidence type="ECO:0000256" key="2">
    <source>
        <dbReference type="ARBA" id="ARBA00022448"/>
    </source>
</evidence>
<dbReference type="Pfam" id="PF01547">
    <property type="entry name" value="SBP_bac_1"/>
    <property type="match status" value="1"/>
</dbReference>
<keyword evidence="5" id="KW-1185">Reference proteome</keyword>
<dbReference type="PANTHER" id="PTHR43649">
    <property type="entry name" value="ARABINOSE-BINDING PROTEIN-RELATED"/>
    <property type="match status" value="1"/>
</dbReference>
<evidence type="ECO:0000256" key="1">
    <source>
        <dbReference type="ARBA" id="ARBA00008520"/>
    </source>
</evidence>
<gene>
    <name evidence="4" type="ORF">C7C46_20610</name>
</gene>
<dbReference type="InterPro" id="IPR006059">
    <property type="entry name" value="SBP"/>
</dbReference>
<dbReference type="SUPFAM" id="SSF53850">
    <property type="entry name" value="Periplasmic binding protein-like II"/>
    <property type="match status" value="1"/>
</dbReference>
<protein>
    <submittedName>
        <fullName evidence="4">Sugar ABC transporter substrate-binding protein</fullName>
    </submittedName>
</protein>